<name>A0A7X3G978_9STRE</name>
<dbReference type="InterPro" id="IPR036087">
    <property type="entry name" value="Nict_dMeBzImd_PRibTrfase_sf"/>
</dbReference>
<evidence type="ECO:0000256" key="8">
    <source>
        <dbReference type="ARBA" id="ARBA00030686"/>
    </source>
</evidence>
<dbReference type="OrthoDB" id="9781491at2"/>
<dbReference type="GO" id="GO:0009236">
    <property type="term" value="P:cobalamin biosynthetic process"/>
    <property type="evidence" value="ECO:0007669"/>
    <property type="project" value="UniProtKB-KW"/>
</dbReference>
<evidence type="ECO:0000256" key="6">
    <source>
        <dbReference type="ARBA" id="ARBA00022676"/>
    </source>
</evidence>
<dbReference type="InterPro" id="IPR023195">
    <property type="entry name" value="Nict_dMeBzImd_PRibTrfase_N"/>
</dbReference>
<dbReference type="NCBIfam" id="NF000996">
    <property type="entry name" value="PRK00105.1"/>
    <property type="match status" value="1"/>
</dbReference>
<evidence type="ECO:0000256" key="9">
    <source>
        <dbReference type="ARBA" id="ARBA00047340"/>
    </source>
</evidence>
<reference evidence="11 13" key="2">
    <citation type="submission" date="2020-07" db="EMBL/GenBank/DDBJ databases">
        <title>MOT database genomes.</title>
        <authorList>
            <person name="Joseph S."/>
            <person name="Aduse-Opoku J."/>
            <person name="Hashim A."/>
            <person name="Wade W."/>
            <person name="Curtis M."/>
        </authorList>
    </citation>
    <scope>NUCLEOTIDE SEQUENCE [LARGE SCALE GENOMIC DNA]</scope>
    <source>
        <strain evidence="11 13">STR</strain>
    </source>
</reference>
<reference evidence="10 12" key="1">
    <citation type="submission" date="2019-12" db="EMBL/GenBank/DDBJ databases">
        <title>Microbes associate with the intestines of laboratory mice.</title>
        <authorList>
            <person name="Navarre W."/>
            <person name="Wong E."/>
        </authorList>
    </citation>
    <scope>NUCLEOTIDE SEQUENCE [LARGE SCALE GENOMIC DNA]</scope>
    <source>
        <strain evidence="10 12">NM51_B2-22</strain>
    </source>
</reference>
<dbReference type="Pfam" id="PF02277">
    <property type="entry name" value="DBI_PRT"/>
    <property type="match status" value="1"/>
</dbReference>
<keyword evidence="7 10" id="KW-0808">Transferase</keyword>
<evidence type="ECO:0000313" key="12">
    <source>
        <dbReference type="Proteomes" id="UP000461595"/>
    </source>
</evidence>
<comment type="caution">
    <text evidence="10">The sequence shown here is derived from an EMBL/GenBank/DDBJ whole genome shotgun (WGS) entry which is preliminary data.</text>
</comment>
<evidence type="ECO:0000256" key="7">
    <source>
        <dbReference type="ARBA" id="ARBA00022679"/>
    </source>
</evidence>
<protein>
    <recommendedName>
        <fullName evidence="4">Nicotinate-nucleotide--dimethylbenzimidazole phosphoribosyltransferase</fullName>
        <ecNumber evidence="3">2.4.2.21</ecNumber>
    </recommendedName>
    <alternativeName>
        <fullName evidence="8">N(1)-alpha-phosphoribosyltransferase</fullName>
    </alternativeName>
</protein>
<dbReference type="AlphaFoldDB" id="A0A7X3G978"/>
<keyword evidence="6 10" id="KW-0328">Glycosyltransferase</keyword>
<proteinExistence type="inferred from homology"/>
<dbReference type="PANTHER" id="PTHR43463:SF1">
    <property type="entry name" value="NICOTINATE-NUCLEOTIDE--DIMETHYLBENZIMIDAZOLE PHOSPHORIBOSYLTRANSFERASE"/>
    <property type="match status" value="1"/>
</dbReference>
<dbReference type="InterPro" id="IPR003200">
    <property type="entry name" value="Nict_dMeBzImd_PRibTrfase"/>
</dbReference>
<organism evidence="10 12">
    <name type="scientific">Streptococcus danieliae</name>
    <dbReference type="NCBI Taxonomy" id="747656"/>
    <lineage>
        <taxon>Bacteria</taxon>
        <taxon>Bacillati</taxon>
        <taxon>Bacillota</taxon>
        <taxon>Bacilli</taxon>
        <taxon>Lactobacillales</taxon>
        <taxon>Streptococcaceae</taxon>
        <taxon>Streptococcus</taxon>
    </lineage>
</organism>
<comment type="pathway">
    <text evidence="1">Nucleoside biosynthesis; alpha-ribazole biosynthesis; alpha-ribazole from 5,6-dimethylbenzimidazole: step 1/2.</text>
</comment>
<comment type="similarity">
    <text evidence="2">Belongs to the CobT family.</text>
</comment>
<evidence type="ECO:0000256" key="2">
    <source>
        <dbReference type="ARBA" id="ARBA00007110"/>
    </source>
</evidence>
<evidence type="ECO:0000256" key="5">
    <source>
        <dbReference type="ARBA" id="ARBA00022573"/>
    </source>
</evidence>
<sequence length="367" mass="38567">MKLEAIIESIRPLDQKQITRAQAFCDQLAKPLGAFGRLEDIYVRLSAILGPPVSLSPKVTVVYVADNGVVEEGVSSNPQSTTYQVACNILQGKSGLCGLSKYAGSDVHLLDLGCCQPITGSDHRKLCSGTANFLKGPAMSREVAIAAILAGYEETVALIDQGYQVIGTGEMGIGNTTTSVAVIAAILGGDPVPLVGYGAGLDQQGLARKTEVILQALQQHTPFTDVLDVVAKVGSLDILGMAGSFLACAQKKKVAVVDGLISITGLLVASRLQPTVLDYVFLSNASPEPAFAYVCEDLGLVAYFDLGLRLGEGSACPLMFSLMDAAVTALESFPTFDEAGLSQSDYIDIRKIGDEKCNSIQKQATKA</sequence>
<dbReference type="EC" id="2.4.2.21" evidence="3"/>
<dbReference type="Proteomes" id="UP000589521">
    <property type="component" value="Unassembled WGS sequence"/>
</dbReference>
<dbReference type="EMBL" id="JACBXX010000022">
    <property type="protein sequence ID" value="NYS95673.1"/>
    <property type="molecule type" value="Genomic_DNA"/>
</dbReference>
<dbReference type="UniPathway" id="UPA00061">
    <property type="reaction ID" value="UER00516"/>
</dbReference>
<evidence type="ECO:0000313" key="13">
    <source>
        <dbReference type="Proteomes" id="UP000589521"/>
    </source>
</evidence>
<accession>A0A7X3G978</accession>
<dbReference type="CDD" id="cd02439">
    <property type="entry name" value="DMB-PRT_CobT"/>
    <property type="match status" value="1"/>
</dbReference>
<evidence type="ECO:0000313" key="10">
    <source>
        <dbReference type="EMBL" id="MVX59444.1"/>
    </source>
</evidence>
<dbReference type="Gene3D" id="1.10.1610.10">
    <property type="match status" value="1"/>
</dbReference>
<evidence type="ECO:0000256" key="3">
    <source>
        <dbReference type="ARBA" id="ARBA00011991"/>
    </source>
</evidence>
<evidence type="ECO:0000256" key="1">
    <source>
        <dbReference type="ARBA" id="ARBA00005049"/>
    </source>
</evidence>
<dbReference type="RefSeq" id="WP_160333220.1">
    <property type="nucleotide sequence ID" value="NZ_JACBXX010000022.1"/>
</dbReference>
<dbReference type="PANTHER" id="PTHR43463">
    <property type="entry name" value="NICOTINATE-NUCLEOTIDE--DIMETHYLBENZIMIDAZOLE PHOSPHORIBOSYLTRANSFERASE"/>
    <property type="match status" value="1"/>
</dbReference>
<dbReference type="Proteomes" id="UP000461595">
    <property type="component" value="Unassembled WGS sequence"/>
</dbReference>
<dbReference type="GO" id="GO:0008939">
    <property type="term" value="F:nicotinate-nucleotide-dimethylbenzimidazole phosphoribosyltransferase activity"/>
    <property type="evidence" value="ECO:0007669"/>
    <property type="project" value="UniProtKB-EC"/>
</dbReference>
<dbReference type="Gene3D" id="3.40.50.10210">
    <property type="match status" value="1"/>
</dbReference>
<comment type="catalytic activity">
    <reaction evidence="9">
        <text>5,6-dimethylbenzimidazole + nicotinate beta-D-ribonucleotide = alpha-ribazole 5'-phosphate + nicotinate + H(+)</text>
        <dbReference type="Rhea" id="RHEA:11196"/>
        <dbReference type="ChEBI" id="CHEBI:15378"/>
        <dbReference type="ChEBI" id="CHEBI:15890"/>
        <dbReference type="ChEBI" id="CHEBI:32544"/>
        <dbReference type="ChEBI" id="CHEBI:57502"/>
        <dbReference type="ChEBI" id="CHEBI:57918"/>
        <dbReference type="EC" id="2.4.2.21"/>
    </reaction>
</comment>
<dbReference type="EMBL" id="WSRS01000072">
    <property type="protein sequence ID" value="MVX59444.1"/>
    <property type="molecule type" value="Genomic_DNA"/>
</dbReference>
<evidence type="ECO:0000313" key="11">
    <source>
        <dbReference type="EMBL" id="NYS95673.1"/>
    </source>
</evidence>
<evidence type="ECO:0000256" key="4">
    <source>
        <dbReference type="ARBA" id="ARBA00015486"/>
    </source>
</evidence>
<gene>
    <name evidence="10" type="ORF">E5983_07335</name>
    <name evidence="11" type="ORF">HZY94_00370</name>
</gene>
<dbReference type="SUPFAM" id="SSF52733">
    <property type="entry name" value="Nicotinate mononucleotide:5,6-dimethylbenzimidazole phosphoribosyltransferase (CobT)"/>
    <property type="match status" value="1"/>
</dbReference>
<keyword evidence="5" id="KW-0169">Cobalamin biosynthesis</keyword>